<dbReference type="GO" id="GO:0007508">
    <property type="term" value="P:larval heart development"/>
    <property type="evidence" value="ECO:0007669"/>
    <property type="project" value="TreeGrafter"/>
</dbReference>
<dbReference type="InterPro" id="IPR005135">
    <property type="entry name" value="Endo/exonuclease/phosphatase"/>
</dbReference>
<dbReference type="PROSITE" id="PS50878">
    <property type="entry name" value="RT_POL"/>
    <property type="match status" value="1"/>
</dbReference>
<dbReference type="GO" id="GO:0061343">
    <property type="term" value="P:cell adhesion involved in heart morphogenesis"/>
    <property type="evidence" value="ECO:0007669"/>
    <property type="project" value="TreeGrafter"/>
</dbReference>
<dbReference type="Gene3D" id="3.60.10.10">
    <property type="entry name" value="Endonuclease/exonuclease/phosphatase"/>
    <property type="match status" value="1"/>
</dbReference>
<dbReference type="GO" id="GO:0031012">
    <property type="term" value="C:extracellular matrix"/>
    <property type="evidence" value="ECO:0007669"/>
    <property type="project" value="TreeGrafter"/>
</dbReference>
<dbReference type="PANTHER" id="PTHR33395:SF22">
    <property type="entry name" value="REVERSE TRANSCRIPTASE DOMAIN-CONTAINING PROTEIN"/>
    <property type="match status" value="1"/>
</dbReference>
<dbReference type="PANTHER" id="PTHR33395">
    <property type="entry name" value="TRANSCRIPTASE, PUTATIVE-RELATED-RELATED"/>
    <property type="match status" value="1"/>
</dbReference>
<name>A0A8R1EB46_CAEJA</name>
<accession>A0A8R1EB46</accession>
<reference evidence="3" key="1">
    <citation type="submission" date="2010-08" db="EMBL/GenBank/DDBJ databases">
        <authorList>
            <consortium name="Caenorhabditis japonica Sequencing Consortium"/>
            <person name="Wilson R.K."/>
        </authorList>
    </citation>
    <scope>NUCLEOTIDE SEQUENCE [LARGE SCALE GENOMIC DNA]</scope>
    <source>
        <strain evidence="3">DF5081</strain>
    </source>
</reference>
<evidence type="ECO:0000259" key="1">
    <source>
        <dbReference type="PROSITE" id="PS50878"/>
    </source>
</evidence>
<keyword evidence="3" id="KW-1185">Reference proteome</keyword>
<proteinExistence type="predicted"/>
<dbReference type="InterPro" id="IPR043502">
    <property type="entry name" value="DNA/RNA_pol_sf"/>
</dbReference>
<dbReference type="SUPFAM" id="SSF56672">
    <property type="entry name" value="DNA/RNA polymerases"/>
    <property type="match status" value="1"/>
</dbReference>
<dbReference type="Proteomes" id="UP000005237">
    <property type="component" value="Unassembled WGS sequence"/>
</dbReference>
<organism evidence="2 3">
    <name type="scientific">Caenorhabditis japonica</name>
    <dbReference type="NCBI Taxonomy" id="281687"/>
    <lineage>
        <taxon>Eukaryota</taxon>
        <taxon>Metazoa</taxon>
        <taxon>Ecdysozoa</taxon>
        <taxon>Nematoda</taxon>
        <taxon>Chromadorea</taxon>
        <taxon>Rhabditida</taxon>
        <taxon>Rhabditina</taxon>
        <taxon>Rhabditomorpha</taxon>
        <taxon>Rhabditoidea</taxon>
        <taxon>Rhabditidae</taxon>
        <taxon>Peloderinae</taxon>
        <taxon>Caenorhabditis</taxon>
    </lineage>
</organism>
<dbReference type="SUPFAM" id="SSF56219">
    <property type="entry name" value="DNase I-like"/>
    <property type="match status" value="1"/>
</dbReference>
<dbReference type="InterPro" id="IPR000477">
    <property type="entry name" value="RT_dom"/>
</dbReference>
<dbReference type="GO" id="GO:0003824">
    <property type="term" value="F:catalytic activity"/>
    <property type="evidence" value="ECO:0007669"/>
    <property type="project" value="InterPro"/>
</dbReference>
<evidence type="ECO:0000313" key="2">
    <source>
        <dbReference type="EnsemblMetazoa" id="CJA28821.1"/>
    </source>
</evidence>
<dbReference type="EnsemblMetazoa" id="CJA28821.1">
    <property type="protein sequence ID" value="CJA28821.1"/>
    <property type="gene ID" value="WBGene00184395"/>
</dbReference>
<evidence type="ECO:0000313" key="3">
    <source>
        <dbReference type="Proteomes" id="UP000005237"/>
    </source>
</evidence>
<dbReference type="AlphaFoldDB" id="A0A8R1EB46"/>
<reference evidence="2" key="2">
    <citation type="submission" date="2022-06" db="UniProtKB">
        <authorList>
            <consortium name="EnsemblMetazoa"/>
        </authorList>
    </citation>
    <scope>IDENTIFICATION</scope>
    <source>
        <strain evidence="2">DF5081</strain>
    </source>
</reference>
<sequence>MGKLLELLSLLSHPVHHCVIVGDFNSPHINWSKLSSFDKPCGKLLSFITSNGFSQHVKSPTRHNPDSILDLVLAKSSIIWDLKVGELFSDHPLIHISLAISKSTKLEVRKVLCFKKADYKVINHFLACINWITLFKDLNVEEMYQKLCKMIHSLIERFVPLITIKPAKRKHSTLIYKLQKEKLAIWRREGNSIAYKKIVDNIKMELKREEIAYVEEKLVSGSANDFFKFVNSRLNPPDDIGVLKKDNILISDDIQKAEELATTFAEAYTPDNGEVPPLMPRTSVSIQNIEFMPYIVESELKKLSSRCNTTPENIPAIFLKRCCTSIALPLSIIFNKSITSGTMPNDWKRAVVKPLYKKGGRTDPSNYRPISLTSTISKTIERIIRRHITGHLSQNNLLSDCQYGFRSKRSTDAQLLEFYGQLLCNVALRKPSFAVYIDFKKAFDKVSIPKLVAKLRSYGIIGNLLVWLESFLSNRTQVVAIKESRSRSIKVVSGVPQGSVLGPLLFLLFINDIGDGLMSDHLLYADDLKIFSISGGNDTKRSHDTL</sequence>
<dbReference type="InterPro" id="IPR036691">
    <property type="entry name" value="Endo/exonu/phosph_ase_sf"/>
</dbReference>
<dbReference type="Pfam" id="PF14529">
    <property type="entry name" value="Exo_endo_phos_2"/>
    <property type="match status" value="1"/>
</dbReference>
<protein>
    <submittedName>
        <fullName evidence="2">Reverse transcriptase domain-containing protein</fullName>
    </submittedName>
</protein>
<dbReference type="CDD" id="cd01650">
    <property type="entry name" value="RT_nLTR_like"/>
    <property type="match status" value="1"/>
</dbReference>
<feature type="domain" description="Reverse transcriptase" evidence="1">
    <location>
        <begin position="336"/>
        <end position="546"/>
    </location>
</feature>
<dbReference type="Pfam" id="PF00078">
    <property type="entry name" value="RVT_1"/>
    <property type="match status" value="1"/>
</dbReference>